<reference evidence="2 3" key="1">
    <citation type="submission" date="2017-09" db="EMBL/GenBank/DDBJ databases">
        <title>Depth-based differentiation of microbial function through sediment-hosted aquifers and enrichment of novel symbionts in the deep terrestrial subsurface.</title>
        <authorList>
            <person name="Probst A.J."/>
            <person name="Ladd B."/>
            <person name="Jarett J.K."/>
            <person name="Geller-Mcgrath D.E."/>
            <person name="Sieber C.M."/>
            <person name="Emerson J.B."/>
            <person name="Anantharaman K."/>
            <person name="Thomas B.C."/>
            <person name="Malmstrom R."/>
            <person name="Stieglmeier M."/>
            <person name="Klingl A."/>
            <person name="Woyke T."/>
            <person name="Ryan C.M."/>
            <person name="Banfield J.F."/>
        </authorList>
    </citation>
    <scope>NUCLEOTIDE SEQUENCE [LARGE SCALE GENOMIC DNA]</scope>
    <source>
        <strain evidence="2">CG11_big_fil_rev_8_21_14_0_20_37_16</strain>
    </source>
</reference>
<dbReference type="InterPro" id="IPR035437">
    <property type="entry name" value="SNase_OB-fold_sf"/>
</dbReference>
<dbReference type="SMART" id="SM00318">
    <property type="entry name" value="SNc"/>
    <property type="match status" value="1"/>
</dbReference>
<name>A0A2H0KK49_9BACT</name>
<dbReference type="InterPro" id="IPR016071">
    <property type="entry name" value="Staphylococal_nuclease_OB-fold"/>
</dbReference>
<comment type="caution">
    <text evidence="2">The sequence shown here is derived from an EMBL/GenBank/DDBJ whole genome shotgun (WGS) entry which is preliminary data.</text>
</comment>
<accession>A0A2H0KK49</accession>
<dbReference type="EMBL" id="PCVK01000065">
    <property type="protein sequence ID" value="PIQ71637.1"/>
    <property type="molecule type" value="Genomic_DNA"/>
</dbReference>
<evidence type="ECO:0000313" key="3">
    <source>
        <dbReference type="Proteomes" id="UP000229497"/>
    </source>
</evidence>
<protein>
    <recommendedName>
        <fullName evidence="1">TNase-like domain-containing protein</fullName>
    </recommendedName>
</protein>
<organism evidence="2 3">
    <name type="scientific">Candidatus Roizmanbacteria bacterium CG11_big_fil_rev_8_21_14_0_20_37_16</name>
    <dbReference type="NCBI Taxonomy" id="1974857"/>
    <lineage>
        <taxon>Bacteria</taxon>
        <taxon>Candidatus Roizmaniibacteriota</taxon>
    </lineage>
</organism>
<proteinExistence type="predicted"/>
<dbReference type="PROSITE" id="PS50830">
    <property type="entry name" value="TNASE_3"/>
    <property type="match status" value="1"/>
</dbReference>
<sequence length="176" mass="19775">MGKKKRLTPAFLKSKGVPAVLIAGLITASVLGWKGFDAFTKSQNYYAIKSLFPDTTQVVNIVDGDTVEIKNGLSVRLVGIDAPARGKAGYQEAIDFLVFLSNEKKVTLEYDAYQDDKYGRILAYMWVPCVESLASYCRGEHNNELLVNEVMVKEGKATHVIYSKRKKLRYESYFTE</sequence>
<evidence type="ECO:0000313" key="2">
    <source>
        <dbReference type="EMBL" id="PIQ71637.1"/>
    </source>
</evidence>
<gene>
    <name evidence="2" type="ORF">COV87_02265</name>
</gene>
<dbReference type="Gene3D" id="2.40.50.90">
    <property type="match status" value="1"/>
</dbReference>
<dbReference type="AlphaFoldDB" id="A0A2H0KK49"/>
<dbReference type="SUPFAM" id="SSF50199">
    <property type="entry name" value="Staphylococcal nuclease"/>
    <property type="match status" value="1"/>
</dbReference>
<evidence type="ECO:0000259" key="1">
    <source>
        <dbReference type="PROSITE" id="PS50830"/>
    </source>
</evidence>
<dbReference type="Proteomes" id="UP000229497">
    <property type="component" value="Unassembled WGS sequence"/>
</dbReference>
<dbReference type="Pfam" id="PF00565">
    <property type="entry name" value="SNase"/>
    <property type="match status" value="1"/>
</dbReference>
<feature type="domain" description="TNase-like" evidence="1">
    <location>
        <begin position="52"/>
        <end position="176"/>
    </location>
</feature>